<feature type="compositionally biased region" description="Low complexity" evidence="1">
    <location>
        <begin position="36"/>
        <end position="57"/>
    </location>
</feature>
<reference evidence="2 3" key="1">
    <citation type="journal article" date="2007" name="Science">
        <title>The Chlamydomonas genome reveals the evolution of key animal and plant functions.</title>
        <authorList>
            <person name="Merchant S.S."/>
            <person name="Prochnik S.E."/>
            <person name="Vallon O."/>
            <person name="Harris E.H."/>
            <person name="Karpowicz S.J."/>
            <person name="Witman G.B."/>
            <person name="Terry A."/>
            <person name="Salamov A."/>
            <person name="Fritz-Laylin L.K."/>
            <person name="Marechal-Drouard L."/>
            <person name="Marshall W.F."/>
            <person name="Qu L.H."/>
            <person name="Nelson D.R."/>
            <person name="Sanderfoot A.A."/>
            <person name="Spalding M.H."/>
            <person name="Kapitonov V.V."/>
            <person name="Ren Q."/>
            <person name="Ferris P."/>
            <person name="Lindquist E."/>
            <person name="Shapiro H."/>
            <person name="Lucas S.M."/>
            <person name="Grimwood J."/>
            <person name="Schmutz J."/>
            <person name="Cardol P."/>
            <person name="Cerutti H."/>
            <person name="Chanfreau G."/>
            <person name="Chen C.L."/>
            <person name="Cognat V."/>
            <person name="Croft M.T."/>
            <person name="Dent R."/>
            <person name="Dutcher S."/>
            <person name="Fernandez E."/>
            <person name="Fukuzawa H."/>
            <person name="Gonzalez-Ballester D."/>
            <person name="Gonzalez-Halphen D."/>
            <person name="Hallmann A."/>
            <person name="Hanikenne M."/>
            <person name="Hippler M."/>
            <person name="Inwood W."/>
            <person name="Jabbari K."/>
            <person name="Kalanon M."/>
            <person name="Kuras R."/>
            <person name="Lefebvre P.A."/>
            <person name="Lemaire S.D."/>
            <person name="Lobanov A.V."/>
            <person name="Lohr M."/>
            <person name="Manuell A."/>
            <person name="Meier I."/>
            <person name="Mets L."/>
            <person name="Mittag M."/>
            <person name="Mittelmeier T."/>
            <person name="Moroney J.V."/>
            <person name="Moseley J."/>
            <person name="Napoli C."/>
            <person name="Nedelcu A.M."/>
            <person name="Niyogi K."/>
            <person name="Novoselov S.V."/>
            <person name="Paulsen I.T."/>
            <person name="Pazour G."/>
            <person name="Purton S."/>
            <person name="Ral J.P."/>
            <person name="Riano-Pachon D.M."/>
            <person name="Riekhof W."/>
            <person name="Rymarquis L."/>
            <person name="Schroda M."/>
            <person name="Stern D."/>
            <person name="Umen J."/>
            <person name="Willows R."/>
            <person name="Wilson N."/>
            <person name="Zimmer S.L."/>
            <person name="Allmer J."/>
            <person name="Balk J."/>
            <person name="Bisova K."/>
            <person name="Chen C.J."/>
            <person name="Elias M."/>
            <person name="Gendler K."/>
            <person name="Hauser C."/>
            <person name="Lamb M.R."/>
            <person name="Ledford H."/>
            <person name="Long J.C."/>
            <person name="Minagawa J."/>
            <person name="Page M.D."/>
            <person name="Pan J."/>
            <person name="Pootakham W."/>
            <person name="Roje S."/>
            <person name="Rose A."/>
            <person name="Stahlberg E."/>
            <person name="Terauchi A.M."/>
            <person name="Yang P."/>
            <person name="Ball S."/>
            <person name="Bowler C."/>
            <person name="Dieckmann C.L."/>
            <person name="Gladyshev V.N."/>
            <person name="Green P."/>
            <person name="Jorgensen R."/>
            <person name="Mayfield S."/>
            <person name="Mueller-Roeber B."/>
            <person name="Rajamani S."/>
            <person name="Sayre R.T."/>
            <person name="Brokstein P."/>
            <person name="Dubchak I."/>
            <person name="Goodstein D."/>
            <person name="Hornick L."/>
            <person name="Huang Y.W."/>
            <person name="Jhaveri J."/>
            <person name="Luo Y."/>
            <person name="Martinez D."/>
            <person name="Ngau W.C."/>
            <person name="Otillar B."/>
            <person name="Poliakov A."/>
            <person name="Porter A."/>
            <person name="Szajkowski L."/>
            <person name="Werner G."/>
            <person name="Zhou K."/>
            <person name="Grigoriev I.V."/>
            <person name="Rokhsar D.S."/>
            <person name="Grossman A.R."/>
        </authorList>
    </citation>
    <scope>NUCLEOTIDE SEQUENCE [LARGE SCALE GENOMIC DNA]</scope>
    <source>
        <strain evidence="3">CC-503</strain>
    </source>
</reference>
<dbReference type="GO" id="GO:0003723">
    <property type="term" value="F:RNA binding"/>
    <property type="evidence" value="ECO:0000318"/>
    <property type="project" value="GO_Central"/>
</dbReference>
<feature type="compositionally biased region" description="Acidic residues" evidence="1">
    <location>
        <begin position="1075"/>
        <end position="1097"/>
    </location>
</feature>
<dbReference type="GO" id="GO:0035770">
    <property type="term" value="C:ribonucleoprotein granule"/>
    <property type="evidence" value="ECO:0000318"/>
    <property type="project" value="GO_Central"/>
</dbReference>
<dbReference type="GO" id="GO:0044528">
    <property type="term" value="P:regulation of mitochondrial mRNA stability"/>
    <property type="evidence" value="ECO:0000318"/>
    <property type="project" value="GO_Central"/>
</dbReference>
<evidence type="ECO:0000313" key="3">
    <source>
        <dbReference type="Proteomes" id="UP000006906"/>
    </source>
</evidence>
<evidence type="ECO:0000313" key="2">
    <source>
        <dbReference type="EMBL" id="PNW71425.1"/>
    </source>
</evidence>
<dbReference type="InParanoid" id="A0A2K3CT14"/>
<feature type="region of interest" description="Disordered" evidence="1">
    <location>
        <begin position="394"/>
        <end position="448"/>
    </location>
</feature>
<dbReference type="Gramene" id="PNW71425">
    <property type="protein sequence ID" value="PNW71425"/>
    <property type="gene ID" value="CHLRE_16g653800v5"/>
</dbReference>
<dbReference type="EMBL" id="CM008977">
    <property type="protein sequence ID" value="PNW71425.1"/>
    <property type="molecule type" value="Genomic_DNA"/>
</dbReference>
<dbReference type="GeneID" id="66056525"/>
<feature type="compositionally biased region" description="Low complexity" evidence="1">
    <location>
        <begin position="418"/>
        <end position="448"/>
    </location>
</feature>
<dbReference type="GO" id="GO:1901259">
    <property type="term" value="P:chloroplast rRNA processing"/>
    <property type="evidence" value="ECO:0000318"/>
    <property type="project" value="GO_Central"/>
</dbReference>
<sequence>MRAGPTPLVSSEGKLPGPQPCARNRTNVRNTSRWPAASHGASGSSRGSLLTRRAAATPSDYSVSNNASIRRLDLGRSLGSDQTSISDASGPTSTTGPPGSALAWREGVTDQALVPSTSTGMGSGLATAGVARSRGVGRGQRLSAQLLPLTRVHNGAVAAAASTHVLQPPRGSESLAGADAQAGTTGSSAADHGPRGAAGTSAHAVDVGTPRPGPETQGTPLNQALAPPPHTGSSTAGDGGSSSSSSLGVMVDLSASVSRWLGGGGSSSLGDWLRAAFTRSAVPELGTDSESQGAVGKHGKRQEPAEGGEPVNAPALVSAELAAAAAVAHDARALDPFDEVDLELEVVAGVEAHAEAGAAHGAAAMPARAWGSHEEAEAWGAAVAASALAAAGSSAAGSRHTSDGRMQLAPPPARRGRPAVAAAAASSAAGSPASSSGPSSPSSSSSSTSLSLLAGSDCVAAGVACDGAATAQVSGPPPPQLLTAELTRAASWQQLAELVAAHNEQLDSIHVSAVLVRLAKLYRADPYCLLKQPAAAAAGADADARQQPGRMRRRRQQLRLTTLHPQLGEVVDELLRRLPGLMPRAGARTVSNMLWALGVLSPLLRKCSAAAEGVAVARARGRAASPRPLQPATKLGHLRPSVAVAAPLLAAKMRHFWGQAGAHALALTLWGCGRLRLRPGPVWMSEFEAASGRLLVAGSYSAQQLSYSLWALAALRLRPEAMWLAAARGALAASAAAAASAVAATGTGAREAEVHAEAATAADAQLVRGASGGLPSTQALATMLWACVVLHVKLDAAAEAAVTAGLAARLAAEGATAGPQALAMSLWACARLQVRPQRQLLAAWRGAASAELLAAAPARSISSMLWALAALRAAPPGAWVDAAAAALLARAEEDALGSQALCNSVGALAQLDCRVSAAWLEAFSAALSPRLLRSLAPCELGVLLHGLGRLAAPHNGSSSAGGRVVVEAGFLAAADAAAAAALPAASAADLVGICGGLRALGLRRRSSAIAAAGGGGGAAASVALQRALARRTVQLLQARALGTRHAAEALACLSAFCGPAMWDQKSAAPAHTEQQELESEAGSDVEAEAELGSDCDGESVQHEQAAPQSQVTAADAQHVGPLRRRRGGRAGWRAGSGTAPRKLVLELVRLVVTARLEQTDVFDVVTALTAAAELGLVAQSPAARRVIMSAAARAAGHTPGARQAVQLLAALRELRVAPPPEWMRHVASEVGGKLRGLGADELEALLRLMLAAPGCAPVPAAASAATASANAAGAAAPPVVLLLAASQLPLAAAPIQHLLDLAGAVVAAGVPAAALPRGWLVALEAATGVKMGQRCVSAGSLVQLLACMACMGHVPGGAWMATWHEATGGRLHTLSPPQLAVALRLQVTVATAAAAPPPAAWLRAAAAALAAVTGSGASDLDPVAALVAAADLQRLGYQDDVAVAATPAAVAPLSVSSMVAAAAAQLHAQLLAAEPAAQLEALARLQVLSPAPGPTPARAAVAAEGWAVGVLDMAHAVITQQRPLHVLLAALQSQPQPQPSHFSSTSTAEESGADDAAPAHLPHALPSAAAAAAFTTAFSSFSVSAPPSAGTATKPLVLLLCSMVRWGHSPGVRWLAGVARHVCRQLEAATDDDCGYDGAEATSAATMASMAGAAGYQASPGVSSSGVSSSCWSAADGARAVCCLAALGYVPSADVAERLQRQLEPALAAAELPAPLAAELCGAWCAVRRRPPPSWWRAALAGSLDSSRLAALDHVDLIRLPYSMAACGFVPTQRWLEAHLQLLPEALAGAASSAAAASSGSSSGSSTGSSSSSSGSSSAVADDLANLTWALGSAVHEGGYPPGMLSASGALQALLAAARPALPLMGPSQLVLLVEGLARSRHRLPPPFLEAFTSQAARQLQACGASDLVSVLYCLAYLDARPHLPRPWLAAALQRTSVLLPGLLTSVEEAYRADDLAWAVAELDPPLAKPPSVAAGGSGGGEAGELSRPFLALLQWQRAALAAAAAAAERMGRERDRGDGSSGGGSIDGPGPSSGSSGGDGGAAGIGRRRRRSPPRRGGGLGGAGVALEEAAVALELPSITSAAGAIAAAASASAAAGSSGNSLARTWRGRGILGGSKLRFKRSTSPSGGPP</sequence>
<gene>
    <name evidence="2" type="ORF">CHLRE_16g653800v5</name>
</gene>
<evidence type="ECO:0008006" key="4">
    <source>
        <dbReference type="Google" id="ProtNLM"/>
    </source>
</evidence>
<feature type="compositionally biased region" description="Polar residues" evidence="1">
    <location>
        <begin position="59"/>
        <end position="68"/>
    </location>
</feature>
<feature type="compositionally biased region" description="Polar residues" evidence="1">
    <location>
        <begin position="24"/>
        <end position="33"/>
    </location>
</feature>
<feature type="compositionally biased region" description="Low complexity" evidence="1">
    <location>
        <begin position="89"/>
        <end position="100"/>
    </location>
</feature>
<organism evidence="2 3">
    <name type="scientific">Chlamydomonas reinhardtii</name>
    <name type="common">Chlamydomonas smithii</name>
    <dbReference type="NCBI Taxonomy" id="3055"/>
    <lineage>
        <taxon>Eukaryota</taxon>
        <taxon>Viridiplantae</taxon>
        <taxon>Chlorophyta</taxon>
        <taxon>core chlorophytes</taxon>
        <taxon>Chlorophyceae</taxon>
        <taxon>CS clade</taxon>
        <taxon>Chlamydomonadales</taxon>
        <taxon>Chlamydomonadaceae</taxon>
        <taxon>Chlamydomonas</taxon>
    </lineage>
</organism>
<name>A0A2K3CT14_CHLRE</name>
<dbReference type="STRING" id="3055.A0A2K3CT14"/>
<dbReference type="OrthoDB" id="549713at2759"/>
<feature type="region of interest" description="Disordered" evidence="1">
    <location>
        <begin position="1535"/>
        <end position="1560"/>
    </location>
</feature>
<feature type="compositionally biased region" description="Basic and acidic residues" evidence="1">
    <location>
        <begin position="2010"/>
        <end position="2019"/>
    </location>
</feature>
<protein>
    <recommendedName>
        <fullName evidence="4">RAP domain-containing protein</fullName>
    </recommendedName>
</protein>
<dbReference type="GO" id="GO:0009507">
    <property type="term" value="C:chloroplast"/>
    <property type="evidence" value="ECO:0007669"/>
    <property type="project" value="GOC"/>
</dbReference>
<feature type="region of interest" description="Disordered" evidence="1">
    <location>
        <begin position="283"/>
        <end position="311"/>
    </location>
</feature>
<dbReference type="RefSeq" id="XP_042915495.1">
    <property type="nucleotide sequence ID" value="XM_043070853.1"/>
</dbReference>
<keyword evidence="3" id="KW-1185">Reference proteome</keyword>
<accession>A0A2K3CT14</accession>
<dbReference type="GO" id="GO:0005759">
    <property type="term" value="C:mitochondrial matrix"/>
    <property type="evidence" value="ECO:0000318"/>
    <property type="project" value="GO_Central"/>
</dbReference>
<feature type="region of interest" description="Disordered" evidence="1">
    <location>
        <begin position="1067"/>
        <end position="1134"/>
    </location>
</feature>
<feature type="region of interest" description="Disordered" evidence="1">
    <location>
        <begin position="1"/>
        <end position="102"/>
    </location>
</feature>
<feature type="compositionally biased region" description="Gly residues" evidence="1">
    <location>
        <begin position="2036"/>
        <end position="2045"/>
    </location>
</feature>
<evidence type="ECO:0000256" key="1">
    <source>
        <dbReference type="SAM" id="MobiDB-lite"/>
    </source>
</evidence>
<feature type="region of interest" description="Disordered" evidence="1">
    <location>
        <begin position="2010"/>
        <end position="2062"/>
    </location>
</feature>
<dbReference type="Proteomes" id="UP000006906">
    <property type="component" value="Chromosome 16"/>
</dbReference>
<feature type="compositionally biased region" description="Low complexity" evidence="1">
    <location>
        <begin position="231"/>
        <end position="247"/>
    </location>
</feature>
<feature type="region of interest" description="Disordered" evidence="1">
    <location>
        <begin position="164"/>
        <end position="247"/>
    </location>
</feature>
<dbReference type="KEGG" id="cre:CHLRE_16g653800v5"/>
<proteinExistence type="predicted"/>
<dbReference type="GO" id="GO:0000963">
    <property type="term" value="P:mitochondrial RNA processing"/>
    <property type="evidence" value="ECO:0000318"/>
    <property type="project" value="GO_Central"/>
</dbReference>